<protein>
    <submittedName>
        <fullName evidence="4">DMT family transporter</fullName>
    </submittedName>
</protein>
<feature type="domain" description="EamA" evidence="3">
    <location>
        <begin position="21"/>
        <end position="165"/>
    </location>
</feature>
<feature type="transmembrane region" description="Helical" evidence="2">
    <location>
        <begin position="21"/>
        <end position="40"/>
    </location>
</feature>
<dbReference type="SUPFAM" id="SSF103481">
    <property type="entry name" value="Multidrug resistance efflux transporter EmrE"/>
    <property type="match status" value="2"/>
</dbReference>
<evidence type="ECO:0000259" key="3">
    <source>
        <dbReference type="Pfam" id="PF00892"/>
    </source>
</evidence>
<feature type="transmembrane region" description="Helical" evidence="2">
    <location>
        <begin position="209"/>
        <end position="233"/>
    </location>
</feature>
<reference evidence="4" key="1">
    <citation type="journal article" date="2020" name="mSystems">
        <title>Genome- and Community-Level Interaction Insights into Carbon Utilization and Element Cycling Functions of Hydrothermarchaeota in Hydrothermal Sediment.</title>
        <authorList>
            <person name="Zhou Z."/>
            <person name="Liu Y."/>
            <person name="Xu W."/>
            <person name="Pan J."/>
            <person name="Luo Z.H."/>
            <person name="Li M."/>
        </authorList>
    </citation>
    <scope>NUCLEOTIDE SEQUENCE [LARGE SCALE GENOMIC DNA]</scope>
    <source>
        <strain evidence="4">SpSt-402</strain>
    </source>
</reference>
<accession>A0A832H598</accession>
<feature type="transmembrane region" description="Helical" evidence="2">
    <location>
        <begin position="150"/>
        <end position="167"/>
    </location>
</feature>
<evidence type="ECO:0000256" key="1">
    <source>
        <dbReference type="ARBA" id="ARBA00007362"/>
    </source>
</evidence>
<name>A0A832H598_9CYAN</name>
<dbReference type="InterPro" id="IPR037185">
    <property type="entry name" value="EmrE-like"/>
</dbReference>
<organism evidence="4">
    <name type="scientific">Oscillatoriales cyanobacterium SpSt-402</name>
    <dbReference type="NCBI Taxonomy" id="2282168"/>
    <lineage>
        <taxon>Bacteria</taxon>
        <taxon>Bacillati</taxon>
        <taxon>Cyanobacteriota</taxon>
        <taxon>Cyanophyceae</taxon>
        <taxon>Oscillatoriophycideae</taxon>
        <taxon>Oscillatoriales</taxon>
    </lineage>
</organism>
<sequence length="363" mass="39285">MLHSPQLPNHPVSRTPAIATLLALCIALVSISSAAIFIKISEQEINPYATAFNRFWITTVVLAVWSGVRALRQRGKAYYAQAELLQASPSQKLPLGQLFLIGLFLSGDLMLWAWSLTQTSVANATLLANLTPVFSCLGGWLICRKRFDRQFIIGMAIAIAAVFAIGLGDCQSAIGKLQGDLAALVAAFSFSVYLFVLERLQSRLKVTTIVMWSSALATFITLPVALLSGGHLFPTSWQGWLTIISLAGICQILGQGMLVYSLNQMSSEFVALSLLLEPVLAGVGAWLLFSENLSMLNLAAFAIALVGVFLSLSSPSALRDHSPQASTTLEIAEDEEALHNHQDAIQLNPLPEFASIAETIHYR</sequence>
<dbReference type="GO" id="GO:0016020">
    <property type="term" value="C:membrane"/>
    <property type="evidence" value="ECO:0007669"/>
    <property type="project" value="InterPro"/>
</dbReference>
<dbReference type="PANTHER" id="PTHR22911:SF76">
    <property type="entry name" value="EAMA DOMAIN-CONTAINING PROTEIN"/>
    <property type="match status" value="1"/>
</dbReference>
<dbReference type="Pfam" id="PF00892">
    <property type="entry name" value="EamA"/>
    <property type="match status" value="2"/>
</dbReference>
<gene>
    <name evidence="4" type="ORF">ENR47_11385</name>
</gene>
<evidence type="ECO:0000256" key="2">
    <source>
        <dbReference type="SAM" id="Phobius"/>
    </source>
</evidence>
<keyword evidence="2" id="KW-0812">Transmembrane</keyword>
<dbReference type="InterPro" id="IPR000620">
    <property type="entry name" value="EamA_dom"/>
</dbReference>
<comment type="similarity">
    <text evidence="1">Belongs to the EamA transporter family.</text>
</comment>
<feature type="transmembrane region" description="Helical" evidence="2">
    <location>
        <begin position="239"/>
        <end position="262"/>
    </location>
</feature>
<feature type="transmembrane region" description="Helical" evidence="2">
    <location>
        <begin position="93"/>
        <end position="115"/>
    </location>
</feature>
<evidence type="ECO:0000313" key="4">
    <source>
        <dbReference type="EMBL" id="HGW94869.1"/>
    </source>
</evidence>
<comment type="caution">
    <text evidence="4">The sequence shown here is derived from an EMBL/GenBank/DDBJ whole genome shotgun (WGS) entry which is preliminary data.</text>
</comment>
<feature type="domain" description="EamA" evidence="3">
    <location>
        <begin position="179"/>
        <end position="312"/>
    </location>
</feature>
<keyword evidence="2" id="KW-0472">Membrane</keyword>
<feature type="transmembrane region" description="Helical" evidence="2">
    <location>
        <begin position="121"/>
        <end position="143"/>
    </location>
</feature>
<feature type="transmembrane region" description="Helical" evidence="2">
    <location>
        <begin position="179"/>
        <end position="197"/>
    </location>
</feature>
<feature type="transmembrane region" description="Helical" evidence="2">
    <location>
        <begin position="295"/>
        <end position="312"/>
    </location>
</feature>
<keyword evidence="2" id="KW-1133">Transmembrane helix</keyword>
<feature type="transmembrane region" description="Helical" evidence="2">
    <location>
        <begin position="269"/>
        <end position="289"/>
    </location>
</feature>
<proteinExistence type="inferred from homology"/>
<dbReference type="EMBL" id="DSRD01000707">
    <property type="protein sequence ID" value="HGW94869.1"/>
    <property type="molecule type" value="Genomic_DNA"/>
</dbReference>
<dbReference type="PANTHER" id="PTHR22911">
    <property type="entry name" value="ACYL-MALONYL CONDENSING ENZYME-RELATED"/>
    <property type="match status" value="1"/>
</dbReference>
<dbReference type="AlphaFoldDB" id="A0A832H598"/>